<organism evidence="1 2">
    <name type="scientific">Sphingobium xenophagum</name>
    <dbReference type="NCBI Taxonomy" id="121428"/>
    <lineage>
        <taxon>Bacteria</taxon>
        <taxon>Pseudomonadati</taxon>
        <taxon>Pseudomonadota</taxon>
        <taxon>Alphaproteobacteria</taxon>
        <taxon>Sphingomonadales</taxon>
        <taxon>Sphingomonadaceae</taxon>
        <taxon>Sphingobium</taxon>
    </lineage>
</organism>
<name>A0A401J8T0_SPHXE</name>
<accession>A0A401J8T0</accession>
<keyword evidence="2" id="KW-1185">Reference proteome</keyword>
<gene>
    <name evidence="1" type="ORF">MBESOW_P4194</name>
</gene>
<proteinExistence type="predicted"/>
<evidence type="ECO:0000313" key="2">
    <source>
        <dbReference type="Proteomes" id="UP000290975"/>
    </source>
</evidence>
<evidence type="ECO:0008006" key="3">
    <source>
        <dbReference type="Google" id="ProtNLM"/>
    </source>
</evidence>
<dbReference type="Proteomes" id="UP000290975">
    <property type="component" value="Unassembled WGS sequence"/>
</dbReference>
<dbReference type="EMBL" id="BBQY01000057">
    <property type="protein sequence ID" value="GBH32968.1"/>
    <property type="molecule type" value="Genomic_DNA"/>
</dbReference>
<reference evidence="1 2" key="1">
    <citation type="submission" date="2014-12" db="EMBL/GenBank/DDBJ databases">
        <title>Whole genome sequencing of Sphingobium xenophagum OW59.</title>
        <authorList>
            <person name="Ohta Y."/>
            <person name="Nishi S."/>
            <person name="Hatada Y."/>
        </authorList>
    </citation>
    <scope>NUCLEOTIDE SEQUENCE [LARGE SCALE GENOMIC DNA]</scope>
    <source>
        <strain evidence="1 2">OW59</strain>
    </source>
</reference>
<evidence type="ECO:0000313" key="1">
    <source>
        <dbReference type="EMBL" id="GBH32968.1"/>
    </source>
</evidence>
<protein>
    <recommendedName>
        <fullName evidence="3">DUF2059 domain-containing protein</fullName>
    </recommendedName>
</protein>
<sequence length="152" mass="16209">MFTILLAALLQSVAPGAPPSGEAETLGRRLAASSALASMIPMLVEKDLAELAAEAPDLSDSEKQALLTIGRAQAAQAVDKLLATMGHAYAERLSIPDMRALIAANDRPETKRFRAAQPAVKMEAMRTMGEVDLKKSTAAAFCKQTKKLCDRK</sequence>
<dbReference type="RefSeq" id="WP_130754820.1">
    <property type="nucleotide sequence ID" value="NZ_BBQY01000057.1"/>
</dbReference>
<dbReference type="AlphaFoldDB" id="A0A401J8T0"/>
<comment type="caution">
    <text evidence="1">The sequence shown here is derived from an EMBL/GenBank/DDBJ whole genome shotgun (WGS) entry which is preliminary data.</text>
</comment>